<evidence type="ECO:0000256" key="2">
    <source>
        <dbReference type="SAM" id="Phobius"/>
    </source>
</evidence>
<evidence type="ECO:0000313" key="4">
    <source>
        <dbReference type="Proteomes" id="UP000002429"/>
    </source>
</evidence>
<keyword evidence="2" id="KW-0812">Transmembrane</keyword>
<dbReference type="KEGG" id="rme:Rmet_6281"/>
<feature type="transmembrane region" description="Helical" evidence="2">
    <location>
        <begin position="20"/>
        <end position="43"/>
    </location>
</feature>
<keyword evidence="4" id="KW-1185">Reference proteome</keyword>
<feature type="region of interest" description="Disordered" evidence="1">
    <location>
        <begin position="57"/>
        <end position="102"/>
    </location>
</feature>
<protein>
    <submittedName>
        <fullName evidence="3">Uncharacterized protein</fullName>
    </submittedName>
</protein>
<evidence type="ECO:0000256" key="1">
    <source>
        <dbReference type="SAM" id="MobiDB-lite"/>
    </source>
</evidence>
<name>Q1L9N6_CUPMC</name>
<dbReference type="Proteomes" id="UP000002429">
    <property type="component" value="Plasmid pMOL28"/>
</dbReference>
<organism evidence="3 4">
    <name type="scientific">Cupriavidus metallidurans (strain ATCC 43123 / DSM 2839 / NBRC 102507 / CH34)</name>
    <name type="common">Ralstonia metallidurans</name>
    <dbReference type="NCBI Taxonomy" id="266264"/>
    <lineage>
        <taxon>Bacteria</taxon>
        <taxon>Pseudomonadati</taxon>
        <taxon>Pseudomonadota</taxon>
        <taxon>Betaproteobacteria</taxon>
        <taxon>Burkholderiales</taxon>
        <taxon>Burkholderiaceae</taxon>
        <taxon>Cupriavidus</taxon>
    </lineage>
</organism>
<geneLocation type="plasmid" evidence="3 4">
    <name>pMOL28</name>
</geneLocation>
<proteinExistence type="predicted"/>
<keyword evidence="2" id="KW-0472">Membrane</keyword>
<dbReference type="EMBL" id="CP000355">
    <property type="protein sequence ID" value="ABF13140.1"/>
    <property type="molecule type" value="Genomic_DNA"/>
</dbReference>
<dbReference type="RefSeq" id="WP_011514908.1">
    <property type="nucleotide sequence ID" value="NC_006525.1"/>
</dbReference>
<dbReference type="HOGENOM" id="CLU_2275146_0_0_4"/>
<keyword evidence="3" id="KW-0614">Plasmid</keyword>
<accession>Q1L9N6</accession>
<sequence length="102" mass="11358">MESFANNLIKRPLKLLAWSLALFSASQSFIVAMFVSAVLFFYLKEKAVQWSKVVPAAPKVSTPDNPAERKATPVQPAQPPETQYERSAVVTPIRRTGTHDRS</sequence>
<evidence type="ECO:0000313" key="3">
    <source>
        <dbReference type="EMBL" id="ABF13140.1"/>
    </source>
</evidence>
<dbReference type="AlphaFoldDB" id="Q1L9N6"/>
<keyword evidence="2" id="KW-1133">Transmembrane helix</keyword>
<reference evidence="4" key="1">
    <citation type="journal article" date="2010" name="PLoS ONE">
        <title>The complete genome sequence of Cupriavidus metallidurans strain CH34, a master survivalist in harsh and anthropogenic environments.</title>
        <authorList>
            <person name="Janssen P.J."/>
            <person name="Van Houdt R."/>
            <person name="Moors H."/>
            <person name="Monsieurs P."/>
            <person name="Morin N."/>
            <person name="Michaux A."/>
            <person name="Benotmane M.A."/>
            <person name="Leys N."/>
            <person name="Vallaeys T."/>
            <person name="Lapidus A."/>
            <person name="Monchy S."/>
            <person name="Medigue C."/>
            <person name="Taghavi S."/>
            <person name="McCorkle S."/>
            <person name="Dunn J."/>
            <person name="van der Lelie D."/>
            <person name="Mergeay M."/>
        </authorList>
    </citation>
    <scope>NUCLEOTIDE SEQUENCE [LARGE SCALE GENOMIC DNA]</scope>
    <source>
        <strain evidence="4">ATCC 43123 / DSM 2839 / NBRC 102507 / CH34</strain>
    </source>
</reference>
<gene>
    <name evidence="3" type="ordered locus">Rmet_6281</name>
</gene>